<gene>
    <name evidence="2" type="ORF">L195_g044431</name>
</gene>
<evidence type="ECO:0000313" key="3">
    <source>
        <dbReference type="Proteomes" id="UP000236291"/>
    </source>
</evidence>
<protein>
    <recommendedName>
        <fullName evidence="1">RNase H type-1 domain-containing protein</fullName>
    </recommendedName>
</protein>
<name>A0A2K3MC20_TRIPR</name>
<feature type="domain" description="RNase H type-1" evidence="1">
    <location>
        <begin position="8"/>
        <end position="50"/>
    </location>
</feature>
<dbReference type="Proteomes" id="UP000236291">
    <property type="component" value="Unassembled WGS sequence"/>
</dbReference>
<dbReference type="AlphaFoldDB" id="A0A2K3MC20"/>
<sequence>SCCEVYNSKAHVAAIDHIVQDCKDLLLAFQVSNVVFVKRDLNVVAHSLVNLSKTVGCRTWSGYVPTQANSAVVPVSVL</sequence>
<dbReference type="InterPro" id="IPR002156">
    <property type="entry name" value="RNaseH_domain"/>
</dbReference>
<feature type="non-terminal residue" evidence="2">
    <location>
        <position position="1"/>
    </location>
</feature>
<reference evidence="2 3" key="1">
    <citation type="journal article" date="2014" name="Am. J. Bot.">
        <title>Genome assembly and annotation for red clover (Trifolium pratense; Fabaceae).</title>
        <authorList>
            <person name="Istvanek J."/>
            <person name="Jaros M."/>
            <person name="Krenek A."/>
            <person name="Repkova J."/>
        </authorList>
    </citation>
    <scope>NUCLEOTIDE SEQUENCE [LARGE SCALE GENOMIC DNA]</scope>
    <source>
        <strain evidence="3">cv. Tatra</strain>
        <tissue evidence="2">Young leaves</tissue>
    </source>
</reference>
<dbReference type="GO" id="GO:0003676">
    <property type="term" value="F:nucleic acid binding"/>
    <property type="evidence" value="ECO:0007669"/>
    <property type="project" value="InterPro"/>
</dbReference>
<dbReference type="EMBL" id="ASHM01056255">
    <property type="protein sequence ID" value="PNX88328.1"/>
    <property type="molecule type" value="Genomic_DNA"/>
</dbReference>
<comment type="caution">
    <text evidence="2">The sequence shown here is derived from an EMBL/GenBank/DDBJ whole genome shotgun (WGS) entry which is preliminary data.</text>
</comment>
<accession>A0A2K3MC20</accession>
<dbReference type="Pfam" id="PF13456">
    <property type="entry name" value="RVT_3"/>
    <property type="match status" value="1"/>
</dbReference>
<proteinExistence type="predicted"/>
<dbReference type="GO" id="GO:0004523">
    <property type="term" value="F:RNA-DNA hybrid ribonuclease activity"/>
    <property type="evidence" value="ECO:0007669"/>
    <property type="project" value="InterPro"/>
</dbReference>
<reference evidence="2 3" key="2">
    <citation type="journal article" date="2017" name="Front. Plant Sci.">
        <title>Gene Classification and Mining of Molecular Markers Useful in Red Clover (Trifolium pratense) Breeding.</title>
        <authorList>
            <person name="Istvanek J."/>
            <person name="Dluhosova J."/>
            <person name="Dluhos P."/>
            <person name="Patkova L."/>
            <person name="Nedelnik J."/>
            <person name="Repkova J."/>
        </authorList>
    </citation>
    <scope>NUCLEOTIDE SEQUENCE [LARGE SCALE GENOMIC DNA]</scope>
    <source>
        <strain evidence="3">cv. Tatra</strain>
        <tissue evidence="2">Young leaves</tissue>
    </source>
</reference>
<evidence type="ECO:0000259" key="1">
    <source>
        <dbReference type="Pfam" id="PF13456"/>
    </source>
</evidence>
<evidence type="ECO:0000313" key="2">
    <source>
        <dbReference type="EMBL" id="PNX88328.1"/>
    </source>
</evidence>
<organism evidence="2 3">
    <name type="scientific">Trifolium pratense</name>
    <name type="common">Red clover</name>
    <dbReference type="NCBI Taxonomy" id="57577"/>
    <lineage>
        <taxon>Eukaryota</taxon>
        <taxon>Viridiplantae</taxon>
        <taxon>Streptophyta</taxon>
        <taxon>Embryophyta</taxon>
        <taxon>Tracheophyta</taxon>
        <taxon>Spermatophyta</taxon>
        <taxon>Magnoliopsida</taxon>
        <taxon>eudicotyledons</taxon>
        <taxon>Gunneridae</taxon>
        <taxon>Pentapetalae</taxon>
        <taxon>rosids</taxon>
        <taxon>fabids</taxon>
        <taxon>Fabales</taxon>
        <taxon>Fabaceae</taxon>
        <taxon>Papilionoideae</taxon>
        <taxon>50 kb inversion clade</taxon>
        <taxon>NPAAA clade</taxon>
        <taxon>Hologalegina</taxon>
        <taxon>IRL clade</taxon>
        <taxon>Trifolieae</taxon>
        <taxon>Trifolium</taxon>
    </lineage>
</organism>